<proteinExistence type="predicted"/>
<keyword evidence="2" id="KW-1185">Reference proteome</keyword>
<sequence>MARIIEAYVDERGHLHTSASTAIVADIAAILGRVGDEGGLTSGVAALILEKREAIEKAFADYDRLTGVRGDTIDGEVIDASDRRRWQGSGEKCV</sequence>
<dbReference type="Proteomes" id="UP001162881">
    <property type="component" value="Unassembled WGS sequence"/>
</dbReference>
<reference evidence="1" key="1">
    <citation type="submission" date="2022-03" db="EMBL/GenBank/DDBJ databases">
        <title>Identification of a novel bacterium isolated from mangrove sediments.</title>
        <authorList>
            <person name="Pan X."/>
        </authorList>
    </citation>
    <scope>NUCLEOTIDE SEQUENCE</scope>
    <source>
        <strain evidence="1">B1949</strain>
    </source>
</reference>
<evidence type="ECO:0008006" key="3">
    <source>
        <dbReference type="Google" id="ProtNLM"/>
    </source>
</evidence>
<organism evidence="1 2">
    <name type="scientific">Novosphingobium organovorum</name>
    <dbReference type="NCBI Taxonomy" id="2930092"/>
    <lineage>
        <taxon>Bacteria</taxon>
        <taxon>Pseudomonadati</taxon>
        <taxon>Pseudomonadota</taxon>
        <taxon>Alphaproteobacteria</taxon>
        <taxon>Sphingomonadales</taxon>
        <taxon>Sphingomonadaceae</taxon>
        <taxon>Novosphingobium</taxon>
    </lineage>
</organism>
<evidence type="ECO:0000313" key="2">
    <source>
        <dbReference type="Proteomes" id="UP001162881"/>
    </source>
</evidence>
<name>A0ABT0B8J9_9SPHN</name>
<dbReference type="EMBL" id="JALHLF010000001">
    <property type="protein sequence ID" value="MCJ2181185.1"/>
    <property type="molecule type" value="Genomic_DNA"/>
</dbReference>
<comment type="caution">
    <text evidence="1">The sequence shown here is derived from an EMBL/GenBank/DDBJ whole genome shotgun (WGS) entry which is preliminary data.</text>
</comment>
<protein>
    <recommendedName>
        <fullName evidence="3">DUF3800 domain-containing protein</fullName>
    </recommendedName>
</protein>
<accession>A0ABT0B8J9</accession>
<dbReference type="RefSeq" id="WP_244016232.1">
    <property type="nucleotide sequence ID" value="NZ_JALHLF010000001.1"/>
</dbReference>
<evidence type="ECO:0000313" key="1">
    <source>
        <dbReference type="EMBL" id="MCJ2181185.1"/>
    </source>
</evidence>
<gene>
    <name evidence="1" type="ORF">MTR62_00450</name>
</gene>